<evidence type="ECO:0000313" key="1">
    <source>
        <dbReference type="EMBL" id="GJM84912.1"/>
    </source>
</evidence>
<gene>
    <name evidence="1" type="primary">ga00625</name>
    <name evidence="1" type="ORF">PR202_ga00625</name>
</gene>
<dbReference type="AlphaFoldDB" id="A0AAV5BHI8"/>
<evidence type="ECO:0000313" key="2">
    <source>
        <dbReference type="Proteomes" id="UP001054889"/>
    </source>
</evidence>
<sequence length="64" mass="7275">MVDTTVSNNTRRGVNSLISLGAWTLWRHRNDYVFNGSTPNLATALIMAGEETWLAWLVPRIFHC</sequence>
<proteinExistence type="predicted"/>
<comment type="caution">
    <text evidence="1">The sequence shown here is derived from an EMBL/GenBank/DDBJ whole genome shotgun (WGS) entry which is preliminary data.</text>
</comment>
<name>A0AAV5BHI8_ELECO</name>
<keyword evidence="2" id="KW-1185">Reference proteome</keyword>
<reference evidence="1" key="1">
    <citation type="journal article" date="2018" name="DNA Res.">
        <title>Multiple hybrid de novo genome assembly of finger millet, an orphan allotetraploid crop.</title>
        <authorList>
            <person name="Hatakeyama M."/>
            <person name="Aluri S."/>
            <person name="Balachadran M.T."/>
            <person name="Sivarajan S.R."/>
            <person name="Patrignani A."/>
            <person name="Gruter S."/>
            <person name="Poveda L."/>
            <person name="Shimizu-Inatsugi R."/>
            <person name="Baeten J."/>
            <person name="Francoijs K.J."/>
            <person name="Nataraja K.N."/>
            <person name="Reddy Y.A.N."/>
            <person name="Phadnis S."/>
            <person name="Ravikumar R.L."/>
            <person name="Schlapbach R."/>
            <person name="Sreeman S.M."/>
            <person name="Shimizu K.K."/>
        </authorList>
    </citation>
    <scope>NUCLEOTIDE SEQUENCE</scope>
</reference>
<dbReference type="EMBL" id="BQKI01000001">
    <property type="protein sequence ID" value="GJM84912.1"/>
    <property type="molecule type" value="Genomic_DNA"/>
</dbReference>
<organism evidence="1 2">
    <name type="scientific">Eleusine coracana subsp. coracana</name>
    <dbReference type="NCBI Taxonomy" id="191504"/>
    <lineage>
        <taxon>Eukaryota</taxon>
        <taxon>Viridiplantae</taxon>
        <taxon>Streptophyta</taxon>
        <taxon>Embryophyta</taxon>
        <taxon>Tracheophyta</taxon>
        <taxon>Spermatophyta</taxon>
        <taxon>Magnoliopsida</taxon>
        <taxon>Liliopsida</taxon>
        <taxon>Poales</taxon>
        <taxon>Poaceae</taxon>
        <taxon>PACMAD clade</taxon>
        <taxon>Chloridoideae</taxon>
        <taxon>Cynodonteae</taxon>
        <taxon>Eleusininae</taxon>
        <taxon>Eleusine</taxon>
    </lineage>
</organism>
<reference evidence="1" key="2">
    <citation type="submission" date="2021-12" db="EMBL/GenBank/DDBJ databases">
        <title>Resequencing data analysis of finger millet.</title>
        <authorList>
            <person name="Hatakeyama M."/>
            <person name="Aluri S."/>
            <person name="Balachadran M.T."/>
            <person name="Sivarajan S.R."/>
            <person name="Poveda L."/>
            <person name="Shimizu-Inatsugi R."/>
            <person name="Schlapbach R."/>
            <person name="Sreeman S.M."/>
            <person name="Shimizu K.K."/>
        </authorList>
    </citation>
    <scope>NUCLEOTIDE SEQUENCE</scope>
</reference>
<accession>A0AAV5BHI8</accession>
<dbReference type="Proteomes" id="UP001054889">
    <property type="component" value="Unassembled WGS sequence"/>
</dbReference>
<protein>
    <submittedName>
        <fullName evidence="1">Uncharacterized protein</fullName>
    </submittedName>
</protein>